<keyword evidence="6" id="KW-0238">DNA-binding</keyword>
<evidence type="ECO:0000259" key="9">
    <source>
        <dbReference type="Pfam" id="PF12950"/>
    </source>
</evidence>
<evidence type="ECO:0000313" key="10">
    <source>
        <dbReference type="EMBL" id="MFD0931838.1"/>
    </source>
</evidence>
<dbReference type="InterPro" id="IPR050953">
    <property type="entry name" value="N4_N6_ade-DNA_methylase"/>
</dbReference>
<dbReference type="InterPro" id="IPR029063">
    <property type="entry name" value="SAM-dependent_MTases_sf"/>
</dbReference>
<dbReference type="EC" id="2.1.1.72" evidence="2"/>
<gene>
    <name evidence="10" type="ORF">ACFQ0R_04415</name>
</gene>
<dbReference type="PROSITE" id="PS00092">
    <property type="entry name" value="N6_MTASE"/>
    <property type="match status" value="1"/>
</dbReference>
<dbReference type="GO" id="GO:0008168">
    <property type="term" value="F:methyltransferase activity"/>
    <property type="evidence" value="ECO:0007669"/>
    <property type="project" value="UniProtKB-KW"/>
</dbReference>
<feature type="domain" description="DNA methylase adenine-specific" evidence="8">
    <location>
        <begin position="85"/>
        <end position="313"/>
    </location>
</feature>
<proteinExistence type="inferred from homology"/>
<comment type="caution">
    <text evidence="10">The sequence shown here is derived from an EMBL/GenBank/DDBJ whole genome shotgun (WGS) entry which is preliminary data.</text>
</comment>
<evidence type="ECO:0000256" key="3">
    <source>
        <dbReference type="ARBA" id="ARBA00022603"/>
    </source>
</evidence>
<evidence type="ECO:0000256" key="5">
    <source>
        <dbReference type="ARBA" id="ARBA00022747"/>
    </source>
</evidence>
<name>A0ABW3GQ94_9FLAO</name>
<protein>
    <recommendedName>
        <fullName evidence="2">site-specific DNA-methyltransferase (adenine-specific)</fullName>
        <ecNumber evidence="2">2.1.1.72</ecNumber>
    </recommendedName>
</protein>
<dbReference type="Pfam" id="PF12950">
    <property type="entry name" value="TaqI_C"/>
    <property type="match status" value="1"/>
</dbReference>
<comment type="catalytic activity">
    <reaction evidence="7">
        <text>a 2'-deoxyadenosine in DNA + S-adenosyl-L-methionine = an N(6)-methyl-2'-deoxyadenosine in DNA + S-adenosyl-L-homocysteine + H(+)</text>
        <dbReference type="Rhea" id="RHEA:15197"/>
        <dbReference type="Rhea" id="RHEA-COMP:12418"/>
        <dbReference type="Rhea" id="RHEA-COMP:12419"/>
        <dbReference type="ChEBI" id="CHEBI:15378"/>
        <dbReference type="ChEBI" id="CHEBI:57856"/>
        <dbReference type="ChEBI" id="CHEBI:59789"/>
        <dbReference type="ChEBI" id="CHEBI:90615"/>
        <dbReference type="ChEBI" id="CHEBI:90616"/>
        <dbReference type="EC" id="2.1.1.72"/>
    </reaction>
</comment>
<comment type="similarity">
    <text evidence="1">Belongs to the N(4)/N(6)-methyltransferase family.</text>
</comment>
<dbReference type="PRINTS" id="PR00507">
    <property type="entry name" value="N12N6MTFRASE"/>
</dbReference>
<sequence>MRNSNAFQIKEELMASLDALDEVHSSNEQRALFKIIEYFFYREKISFPNNLEFIDSYKIEFNPEVEKYFQNKISQIDLSNLYLPEFFCEYFNAKQKKKSHGEVFTPKEIIDLMICRTKSFFSLNGAEICDYASGNGAILYNLINQLNSPKSLTGIDVQPFSCVLSYANTILSKNNSEIIVENFDTIIDRNRFNKKYDVVISNPPYMGQKNNQKLFEPLKKHPFWSQFYESKSDYQYFFIIQALEILKPTGVACLITTQYWLAATKGNKLRKYIVDNAEILEVHDFGTMKLFPNAGGQENIIILLKKKSKPSSKQKEFPRILYNKDWIYDNLDFWSNKDLVCEEVSKKIFSRDKSNTRLATVNIVKFTSDEIGGSPWYLDKTSEDTKTKNTNSKLKDFFNVQPGIQTGSDKVNRKNKFVKTNLSEIKSLGFDIGDGIYVLTKNEVDRLDLTQKEKKLVKPFYKVGELTSFGISPTNKQYLLDAESIDDLDSFPNINKHLSKFRKLLDVRFKTYALINNEKEGKWWKFVGARPHIPYTGEKLINPSRSKESYFLYSNSKFYSSMDIFYTYPLNGDSGFSLKFLCAYLNSDIIKGYLKRNCKKKGIKYELYKDPISNIPLPDPKKMDLKSQKIIKLIGGEYSTNKKKSYDFDKASNTWIKDRGLFDYILSLNSDQINNNRQNTDSDKIEQSDIQYLDECIYKLEFPKKKYLENTLAINYIINKLIEELLSLNKTENHK</sequence>
<dbReference type="InterPro" id="IPR002052">
    <property type="entry name" value="DNA_methylase_N6_adenine_CS"/>
</dbReference>
<dbReference type="GO" id="GO:0032259">
    <property type="term" value="P:methylation"/>
    <property type="evidence" value="ECO:0007669"/>
    <property type="project" value="UniProtKB-KW"/>
</dbReference>
<keyword evidence="4" id="KW-0808">Transferase</keyword>
<evidence type="ECO:0000256" key="4">
    <source>
        <dbReference type="ARBA" id="ARBA00022679"/>
    </source>
</evidence>
<evidence type="ECO:0000259" key="8">
    <source>
        <dbReference type="Pfam" id="PF02384"/>
    </source>
</evidence>
<dbReference type="InterPro" id="IPR025931">
    <property type="entry name" value="TaqI_C"/>
</dbReference>
<dbReference type="EMBL" id="JBHTIV010000005">
    <property type="protein sequence ID" value="MFD0931838.1"/>
    <property type="molecule type" value="Genomic_DNA"/>
</dbReference>
<dbReference type="SUPFAM" id="SSF53335">
    <property type="entry name" value="S-adenosyl-L-methionine-dependent methyltransferases"/>
    <property type="match status" value="1"/>
</dbReference>
<reference evidence="11" key="1">
    <citation type="journal article" date="2019" name="Int. J. Syst. Evol. Microbiol.">
        <title>The Global Catalogue of Microorganisms (GCM) 10K type strain sequencing project: providing services to taxonomists for standard genome sequencing and annotation.</title>
        <authorList>
            <consortium name="The Broad Institute Genomics Platform"/>
            <consortium name="The Broad Institute Genome Sequencing Center for Infectious Disease"/>
            <person name="Wu L."/>
            <person name="Ma J."/>
        </authorList>
    </citation>
    <scope>NUCLEOTIDE SEQUENCE [LARGE SCALE GENOMIC DNA]</scope>
    <source>
        <strain evidence="11">CCUG 56752</strain>
    </source>
</reference>
<dbReference type="Proteomes" id="UP001597049">
    <property type="component" value="Unassembled WGS sequence"/>
</dbReference>
<dbReference type="PANTHER" id="PTHR33841:SF6">
    <property type="entry name" value="TYPE II METHYLTRANSFERASE M.HINDII"/>
    <property type="match status" value="1"/>
</dbReference>
<evidence type="ECO:0000313" key="11">
    <source>
        <dbReference type="Proteomes" id="UP001597049"/>
    </source>
</evidence>
<dbReference type="InterPro" id="IPR003356">
    <property type="entry name" value="DNA_methylase_A-5"/>
</dbReference>
<evidence type="ECO:0000256" key="1">
    <source>
        <dbReference type="ARBA" id="ARBA00006594"/>
    </source>
</evidence>
<evidence type="ECO:0000256" key="2">
    <source>
        <dbReference type="ARBA" id="ARBA00011900"/>
    </source>
</evidence>
<dbReference type="Pfam" id="PF02384">
    <property type="entry name" value="N6_Mtase"/>
    <property type="match status" value="1"/>
</dbReference>
<dbReference type="RefSeq" id="WP_379657165.1">
    <property type="nucleotide sequence ID" value="NZ_JBHTIV010000005.1"/>
</dbReference>
<evidence type="ECO:0000256" key="7">
    <source>
        <dbReference type="ARBA" id="ARBA00047942"/>
    </source>
</evidence>
<organism evidence="10 11">
    <name type="scientific">Psychroflexus salinarum</name>
    <dbReference type="NCBI Taxonomy" id="546024"/>
    <lineage>
        <taxon>Bacteria</taxon>
        <taxon>Pseudomonadati</taxon>
        <taxon>Bacteroidota</taxon>
        <taxon>Flavobacteriia</taxon>
        <taxon>Flavobacteriales</taxon>
        <taxon>Flavobacteriaceae</taxon>
        <taxon>Psychroflexus</taxon>
    </lineage>
</organism>
<keyword evidence="11" id="KW-1185">Reference proteome</keyword>
<evidence type="ECO:0000256" key="6">
    <source>
        <dbReference type="ARBA" id="ARBA00023125"/>
    </source>
</evidence>
<feature type="domain" description="TaqI-like C-terminal specificity" evidence="9">
    <location>
        <begin position="516"/>
        <end position="617"/>
    </location>
</feature>
<dbReference type="Gene3D" id="3.40.50.150">
    <property type="entry name" value="Vaccinia Virus protein VP39"/>
    <property type="match status" value="1"/>
</dbReference>
<accession>A0ABW3GQ94</accession>
<keyword evidence="5" id="KW-0680">Restriction system</keyword>
<dbReference type="PANTHER" id="PTHR33841">
    <property type="entry name" value="DNA METHYLTRANSFERASE YEEA-RELATED"/>
    <property type="match status" value="1"/>
</dbReference>
<keyword evidence="3 10" id="KW-0489">Methyltransferase</keyword>